<dbReference type="PANTHER" id="PTHR35478">
    <property type="entry name" value="ZINC FINGER FYVE DOMAIN PROTEIN"/>
    <property type="match status" value="1"/>
</dbReference>
<feature type="compositionally biased region" description="Basic residues" evidence="1">
    <location>
        <begin position="3375"/>
        <end position="3390"/>
    </location>
</feature>
<feature type="region of interest" description="Disordered" evidence="1">
    <location>
        <begin position="1219"/>
        <end position="1302"/>
    </location>
</feature>
<organism evidence="2">
    <name type="scientific">Chromera velia CCMP2878</name>
    <dbReference type="NCBI Taxonomy" id="1169474"/>
    <lineage>
        <taxon>Eukaryota</taxon>
        <taxon>Sar</taxon>
        <taxon>Alveolata</taxon>
        <taxon>Colpodellida</taxon>
        <taxon>Chromeraceae</taxon>
        <taxon>Chromera</taxon>
    </lineage>
</organism>
<feature type="compositionally biased region" description="Basic residues" evidence="1">
    <location>
        <begin position="3828"/>
        <end position="3841"/>
    </location>
</feature>
<feature type="compositionally biased region" description="Basic and acidic residues" evidence="1">
    <location>
        <begin position="1980"/>
        <end position="1989"/>
    </location>
</feature>
<feature type="compositionally biased region" description="Basic and acidic residues" evidence="1">
    <location>
        <begin position="1256"/>
        <end position="1266"/>
    </location>
</feature>
<feature type="compositionally biased region" description="Low complexity" evidence="1">
    <location>
        <begin position="2417"/>
        <end position="2441"/>
    </location>
</feature>
<feature type="compositionally biased region" description="Gly residues" evidence="1">
    <location>
        <begin position="358"/>
        <end position="368"/>
    </location>
</feature>
<dbReference type="PANTHER" id="PTHR35478:SF1">
    <property type="entry name" value="ZINC FINGER FYVE DOMAIN-CONTAINING PROTEIN 26"/>
    <property type="match status" value="1"/>
</dbReference>
<gene>
    <name evidence="2" type="ORF">Cvel_15096</name>
</gene>
<feature type="compositionally biased region" description="Basic and acidic residues" evidence="1">
    <location>
        <begin position="550"/>
        <end position="573"/>
    </location>
</feature>
<feature type="region of interest" description="Disordered" evidence="1">
    <location>
        <begin position="2380"/>
        <end position="2441"/>
    </location>
</feature>
<feature type="compositionally biased region" description="Basic and acidic residues" evidence="1">
    <location>
        <begin position="3147"/>
        <end position="3158"/>
    </location>
</feature>
<feature type="region of interest" description="Disordered" evidence="1">
    <location>
        <begin position="1021"/>
        <end position="1040"/>
    </location>
</feature>
<feature type="region of interest" description="Disordered" evidence="1">
    <location>
        <begin position="1632"/>
        <end position="1661"/>
    </location>
</feature>
<feature type="compositionally biased region" description="Polar residues" evidence="1">
    <location>
        <begin position="2391"/>
        <end position="2400"/>
    </location>
</feature>
<feature type="compositionally biased region" description="Basic and acidic residues" evidence="1">
    <location>
        <begin position="2068"/>
        <end position="2092"/>
    </location>
</feature>
<feature type="compositionally biased region" description="Low complexity" evidence="1">
    <location>
        <begin position="2845"/>
        <end position="2858"/>
    </location>
</feature>
<feature type="compositionally biased region" description="Basic and acidic residues" evidence="1">
    <location>
        <begin position="480"/>
        <end position="494"/>
    </location>
</feature>
<feature type="region of interest" description="Disordered" evidence="1">
    <location>
        <begin position="2840"/>
        <end position="2919"/>
    </location>
</feature>
<feature type="compositionally biased region" description="Basic and acidic residues" evidence="1">
    <location>
        <begin position="1949"/>
        <end position="1968"/>
    </location>
</feature>
<feature type="compositionally biased region" description="Low complexity" evidence="1">
    <location>
        <begin position="3267"/>
        <end position="3277"/>
    </location>
</feature>
<feature type="compositionally biased region" description="Basic and acidic residues" evidence="1">
    <location>
        <begin position="3286"/>
        <end position="3313"/>
    </location>
</feature>
<feature type="region of interest" description="Disordered" evidence="1">
    <location>
        <begin position="2602"/>
        <end position="2637"/>
    </location>
</feature>
<feature type="region of interest" description="Disordered" evidence="1">
    <location>
        <begin position="18"/>
        <end position="73"/>
    </location>
</feature>
<feature type="region of interest" description="Disordered" evidence="1">
    <location>
        <begin position="534"/>
        <end position="583"/>
    </location>
</feature>
<feature type="compositionally biased region" description="Low complexity" evidence="1">
    <location>
        <begin position="112"/>
        <end position="126"/>
    </location>
</feature>
<feature type="region of interest" description="Disordered" evidence="1">
    <location>
        <begin position="3041"/>
        <end position="3077"/>
    </location>
</feature>
<feature type="region of interest" description="Disordered" evidence="1">
    <location>
        <begin position="2483"/>
        <end position="2513"/>
    </location>
</feature>
<feature type="region of interest" description="Disordered" evidence="1">
    <location>
        <begin position="3993"/>
        <end position="4018"/>
    </location>
</feature>
<feature type="compositionally biased region" description="Basic and acidic residues" evidence="1">
    <location>
        <begin position="3167"/>
        <end position="3179"/>
    </location>
</feature>
<evidence type="ECO:0000256" key="1">
    <source>
        <dbReference type="SAM" id="MobiDB-lite"/>
    </source>
</evidence>
<feature type="region of interest" description="Disordered" evidence="1">
    <location>
        <begin position="4038"/>
        <end position="4088"/>
    </location>
</feature>
<feature type="region of interest" description="Disordered" evidence="1">
    <location>
        <begin position="3373"/>
        <end position="3401"/>
    </location>
</feature>
<dbReference type="VEuPathDB" id="CryptoDB:Cvel_15096"/>
<proteinExistence type="predicted"/>
<dbReference type="EMBL" id="CDMZ01000113">
    <property type="protein sequence ID" value="CEM06994.1"/>
    <property type="molecule type" value="Genomic_DNA"/>
</dbReference>
<feature type="compositionally biased region" description="Low complexity" evidence="1">
    <location>
        <begin position="921"/>
        <end position="931"/>
    </location>
</feature>
<name>A0A0G4F5H1_9ALVE</name>
<feature type="region of interest" description="Disordered" evidence="1">
    <location>
        <begin position="3267"/>
        <end position="3322"/>
    </location>
</feature>
<feature type="region of interest" description="Disordered" evidence="1">
    <location>
        <begin position="1949"/>
        <end position="2003"/>
    </location>
</feature>
<feature type="compositionally biased region" description="Basic and acidic residues" evidence="1">
    <location>
        <begin position="2496"/>
        <end position="2508"/>
    </location>
</feature>
<feature type="compositionally biased region" description="Basic and acidic residues" evidence="1">
    <location>
        <begin position="3842"/>
        <end position="3855"/>
    </location>
</feature>
<feature type="compositionally biased region" description="Basic residues" evidence="1">
    <location>
        <begin position="47"/>
        <end position="60"/>
    </location>
</feature>
<feature type="region of interest" description="Disordered" evidence="1">
    <location>
        <begin position="477"/>
        <end position="498"/>
    </location>
</feature>
<evidence type="ECO:0000313" key="2">
    <source>
        <dbReference type="EMBL" id="CEM06994.1"/>
    </source>
</evidence>
<feature type="region of interest" description="Disordered" evidence="1">
    <location>
        <begin position="1590"/>
        <end position="1620"/>
    </location>
</feature>
<feature type="region of interest" description="Disordered" evidence="1">
    <location>
        <begin position="286"/>
        <end position="372"/>
    </location>
</feature>
<reference evidence="2" key="1">
    <citation type="submission" date="2014-11" db="EMBL/GenBank/DDBJ databases">
        <authorList>
            <person name="Otto D Thomas"/>
            <person name="Naeem Raeece"/>
        </authorList>
    </citation>
    <scope>NUCLEOTIDE SEQUENCE</scope>
</reference>
<feature type="region of interest" description="Disordered" evidence="1">
    <location>
        <begin position="90"/>
        <end position="168"/>
    </location>
</feature>
<feature type="compositionally biased region" description="Gly residues" evidence="1">
    <location>
        <begin position="3208"/>
        <end position="3222"/>
    </location>
</feature>
<accession>A0A0G4F5H1</accession>
<feature type="region of interest" description="Disordered" evidence="1">
    <location>
        <begin position="2734"/>
        <end position="2793"/>
    </location>
</feature>
<sequence>MCYSCLPLLPAHSLWSRAPPPGSSASHVAAHQGGLKHGHPRGVPPMHQHHPHGRHHHHHQTGSDGPRRLAEGTRAPSNFFSKLLSRMGTSGTYFPHPSGPGGTAGGPPSRPSRPAGSKGSKGGSAAHPHGLVQGRGSLPPAPALSLQQGSAHPHSPGHGGGESDAETERETIADAADDGVSVREYGERTEVASVMSEDDAGGSACPSVSFSMANAGGFRGLHGQNWADGGGGGSRPSMAHSQANSRLKLYESLLSHGEPYTAVRVLSLLRDALLHAKAARSENLPPAFELLAPPPPSQGHASPPGGGPSRETGEDGGDGWGDRDRTGTRDVVRRVPGKGERGGPAGHTHRPPGHTHAGAGGGGVGKGGLPRSPLVGASASAVQVQRTWEPSVRFWDDFFEFTRVAAVHSLEWLVTTALQLIHKRHFSQCRLMLSPFPQLWPLTLLLSWPLFHGDVSARQHLLDVFWTAYREETGAGVGRAVERRGDKERNRDGEAAQLGVSRRGDRAIDQYVEVLDYHLSVSWWIAKTTHQHAQAGRPTGLPSPVPPQRRQQETKKTGGDVAAERETDGRKDNGGNTKGPPQLHAQQPLQALSLSATGSAVYELITRHSILFVLRPQLPLSPADAVLKALAELPQLSQTPFRLEHSLDSDIARSYYALRSALQLVETHAASSRGATAASQQGHTAGGGTAGILQGGSKRALIQGVMDLRGLCGSVERPPLALSLLLQLTSACLARRRHFKNSSRHAARRHESPTSTGVHGGGDEGGARGTSDTSGVLLVRPSLEPIAPTASDFVVPPALLVSLLALVRDEAERLKRVPAGSYSPAAKGRGRRLRPGAMERGPEESTLVPGRREGEEETDSWEGGREAELVRDVAHRLSLFVSELVWRCFLCLRDFSLRAVFDPSTHGGSMQQAGGGGGGLSSNSGGNFGDSSRLRGSTALGSGWVGEGEDGEISISDDSWRALEESSGVVWPSARPLQLAPLPSCSSPGGQKEGEEGGFEGVRVLPSLRSQVSAFLRECNSTAEGGAPGGREKGQTGSPAGVGGLVRRSVLLSFYCPVEEPASLDAAEFLPKILARPQVLLVRALKLNDFALARQIVRYFHLRRREERELDLAEVFGTLREMLISRGKIAETEGEERIEDRKTGEDLQQVRKGVTLMGRIAEEASLEVDGVHPVEEAESAAALSAFSAFAACVDLAVSASTCNDLSLKLIREAYTFLSPEHDRPPRLTTPPPAAGTASALQAPEDRPIETAEMSAAEEKGGDEGEGSHGQPPASFVEGRGKSGQGEGEQGSSDRESEEEAIAAAGRAVRKGVAIPAETFFANFAQRLTVLLEAKGRLSAPTSGSAADPREEGSGLASVLIDVEILPTEPGLLKSHLSRVQSQRTALVSLVQSADLVRKGHSSSSKKTLVDFLASAIKTLSSESGAALGGGDGEDPVDAEIGLRAAAVASSYAETGADKEKEKDKDGGKGGAQAGPRYLLSFLEYLTKVAELRRSAAARAKAALAGTSTGGSSSVSDKGEAELDYFAVLAETPKAMVAQVLFDMGGEGLKEALHLSDLMRVDPVEVIVNSSLRLPFKRIEGATVVLPAVSAGEGGQKKTQQQPGGDAPVPLSLSETKTGGMSLGRLAVSESGGWAEVETAAEKDQQPQQQQQQHEVGGDRRRRTKIFPFGPDLIGFLGCLETPLPGVLVGGEGKVTEVGQEEEVGVEKVEEEGEEEEKLKGKSGSPALLSVLACVERSPRVWPCVRFLEYALGESRKFPCLHRWIAERMACWEALRQALFVRGVHAGAGGDGWRFEDFKKLPKSTQKAARSAGDDAEAYLFALYRVVAEMQRQEGGERNLQKALALADAHLRLDSDLSDRLVLEVVQAQADAYAEKGDLKKGDELKEDTGTRGESGEDVLSPSECLFRLRDRRLAARQALQCYWQWDCDTAISTLSMVLLNLSLHEPERERERERLREAERSSEVRPRENEEEEEALGRSGEGEAEREVMQADGAGQRGEWERERVRGPALQLGASGSSAFDELRAQRRQVRAVLRRLTTFRKILDIPGVQWKVWQDIEREVAAVGGETEERKEKEKEKEEGAEGKKKEKDKLSLSVSSLPAESGGDSSSVSGAVETLVSLHEHDLARALSKMCGVTGPVHPLELSSFLFTFTVKGNKTEAVRALLAFPPSMCVSLALSAVEAFEEIDHGLMLSSLVLTRLRSLLHRSEVKTLLVRVAALRLLRRVSRVILPQFRPLLSRPALVVESLLMNARADLLSDFFTDFPSYRHDALIIQYSRSALALPPRPADSAAEVSGDEIAPAFPVITEKSSSTPRVRTVKSPQEIPDLAHLPGLGSGGPWCLTGDEQVDAKLRASHSFAAAPSDTLAKQILSLCWSCESPAASPSSRPPMKVNTQQQQQRSALEGGPGRASVPVGLRRNTPQHQQPQGQGAGRRGQTAASAAAAATRNAERCFQICDELSSRIPLLVARHPATRDLRRFSAAVGGPADSFLSSSPTRQREASRVPERATSKRVSGVFRRPVREQQASGESRASNRLLLDVRGCRESATDVRGKAKRLETLLRGSCPLDRFSPFNCTATTARSSSLYSRYLEAVACEKTAQKYKAGGKSVDEGESNGLSKERDGNPEEGSSDLETHNGNTRLLSSAPVVTRLIESLLDFLPEKFKAVTRVAERMRLATRQVELIPVLWQTAGLPVSLASLADSHAASRLCSLLVQADLPSLALRVSAPFEALATTHSSRIPPAPTDSPPAGHFTGAPSRQQRHKGMGGGRYEGSNSEPSGGQEGVDGDGGDQHRAGVHSFSLARVSQAPIRHRLAVAFTRVGRLEEARVQLDACVTKAPERITVNDPDAPSPGGRAGAAAQKDGVVSDGKTAEDAGVSSGSDEFLRIQMGAGGRSTGGKSRRGQQTGKAGGSQDPNSTVSVTASSPLLALENALAHPPLHDGTSLRSLHRLLTHNALHRKLHKHPTPLPPFPLPFLFPAWSSVPPPSTGVEDRSGPLSIFTKVPVPLTRTMVSLYPPIHPLPSASGSSAAACGLPSFPSAGRLAAAQAHLSEAEESTETEDGDSGDEEEENGDGCESFRLPDGSIALWDGNVFRTKKDVAGLLEMGMKGNLMGARAEAELKEVSEEMGGEEGVDPLGAGGSTGSGLGGARERDREKERGGEGGIASLRRGNEKERGRGREIGEEEEEEEKEEGKGLSGTAPAASPSRTGVGLGQGVGRAFGPGEGLSRSSSIQSLGSLASEAEKTVAKLATLGSSVGRGVTTGVVGSSAAGGLAASSDAGGVGGDVGAKSEDRSEGERDLDLEGCEEAERERERGPPPPLGELPFDLMERREEERAAKRRGMEGEHLISFTDKDNNIAVPLSFLSTPREAFLSLSGRHARHRRGRGAKRKRTPGGGGQYSSSSSALSSLFCSCSAMTALPWNRLCPLLRAAEKRDGRTAQAVGGPPCLTPSPVPALPVTIQRKFQASMEHHQRFGSPASEIGVLVRYGRLREAVVRIVSESLPEKLFVEAVARQCLALNKMDLLREAVIAVMTHQGFGSRLAPYLQALKTFLRDQSALHFLLQYLVFTHDTLNAAAVSVQLSLSAQSWDARMGHLQSALAHLTSAASAAKRASEKKPSASGAAEASNAERSSSTSSSLHAAAAGAYTMTQPSTHSHHHHGVSGGRTSTQTAGLEGSSSDAVVSGSGVVAVGAQVGGVHSGHQGPGLLSALMRVNLGDDPPFSPQTVSEAFIWRLIQAVRFQIEAIEALPQLPPALTLFESDGSRRELVERLLCEGCQSLANRIIDHFGLPRLELYVAAAAKIAWHAGSEATRARLAAERAQQRQEAEKRRERRRAKLGKRRLRQEREKEREREREGGEGLGSANAGVDSVEGEGRTLGGSGDGREGKETSDAAATAAALVASAHGGELGAGAFSAGLLAAERGERGGNAAGGGGEGSVSTPAAASAVAADRRLLAESEAGSLSDFSDDSILSDLSVHSSALSTAAVATVDKEKESGTAGLLGQPSGGAQHQGGGGSVERRTVAAETNADVPTAAASTISASPSFAGVPDSAGASVTGPLSAGGRGPRGASSAMMRGSGGGGSRRSAAAGVGSAVGGNAAGTLQGLGGGGGGQVEGVSGATASSASGAVGSSLGAAGSGPSLSAAGAASSSSSFVSPAGLQAVESFLEAVEERLSPPEFDQLVANVILVWVIEHGGDSGAAESAGRLLQRIRDESLLLEVHLSLGNRAQALEVAKKRDDLREMKRIRKLALAAGDDALAAHIATLLPIEHQ</sequence>
<feature type="compositionally biased region" description="Gly residues" evidence="1">
    <location>
        <begin position="3135"/>
        <end position="3146"/>
    </location>
</feature>
<protein>
    <submittedName>
        <fullName evidence="2">Uncharacterized protein</fullName>
    </submittedName>
</protein>
<feature type="region of interest" description="Disordered" evidence="1">
    <location>
        <begin position="3813"/>
        <end position="3888"/>
    </location>
</feature>
<feature type="region of interest" description="Disordered" evidence="1">
    <location>
        <begin position="905"/>
        <end position="933"/>
    </location>
</feature>
<feature type="compositionally biased region" description="Basic and acidic residues" evidence="1">
    <location>
        <begin position="3813"/>
        <end position="3827"/>
    </location>
</feature>
<feature type="region of interest" description="Disordered" evidence="1">
    <location>
        <begin position="3119"/>
        <end position="3228"/>
    </location>
</feature>
<feature type="compositionally biased region" description="Low complexity" evidence="1">
    <location>
        <begin position="3616"/>
        <end position="3643"/>
    </location>
</feature>
<feature type="compositionally biased region" description="Basic residues" evidence="1">
    <location>
        <begin position="739"/>
        <end position="748"/>
    </location>
</feature>
<feature type="region of interest" description="Disordered" evidence="1">
    <location>
        <begin position="2065"/>
        <end position="2110"/>
    </location>
</feature>
<feature type="region of interest" description="Disordered" evidence="1">
    <location>
        <begin position="739"/>
        <end position="773"/>
    </location>
</feature>
<feature type="compositionally biased region" description="Basic and acidic residues" evidence="1">
    <location>
        <begin position="320"/>
        <end position="341"/>
    </location>
</feature>
<feature type="region of interest" description="Disordered" evidence="1">
    <location>
        <begin position="3607"/>
        <end position="3677"/>
    </location>
</feature>
<feature type="compositionally biased region" description="Acidic residues" evidence="1">
    <location>
        <begin position="3051"/>
        <end position="3071"/>
    </location>
</feature>
<feature type="region of interest" description="Disordered" evidence="1">
    <location>
        <begin position="821"/>
        <end position="863"/>
    </location>
</feature>